<dbReference type="PATRIC" id="fig|1401079.3.peg.1123"/>
<evidence type="ECO:0000313" key="3">
    <source>
        <dbReference type="Proteomes" id="UP000022645"/>
    </source>
</evidence>
<organism evidence="2 3">
    <name type="scientific">Mogibacterium timidum ATCC 33093</name>
    <dbReference type="NCBI Taxonomy" id="1401079"/>
    <lineage>
        <taxon>Bacteria</taxon>
        <taxon>Bacillati</taxon>
        <taxon>Bacillota</taxon>
        <taxon>Clostridia</taxon>
        <taxon>Peptostreptococcales</taxon>
        <taxon>Anaerovoracaceae</taxon>
        <taxon>Mogibacterium</taxon>
    </lineage>
</organism>
<feature type="domain" description="HD/PDEase" evidence="1">
    <location>
        <begin position="59"/>
        <end position="179"/>
    </location>
</feature>
<accession>X8IQS0</accession>
<dbReference type="AlphaFoldDB" id="X8IQS0"/>
<protein>
    <submittedName>
        <fullName evidence="2">HDIG domain protein</fullName>
    </submittedName>
</protein>
<dbReference type="NCBIfam" id="TIGR00277">
    <property type="entry name" value="HDIG"/>
    <property type="match status" value="1"/>
</dbReference>
<reference evidence="2 3" key="1">
    <citation type="submission" date="2014-01" db="EMBL/GenBank/DDBJ databases">
        <authorList>
            <person name="Durkin A.S."/>
            <person name="McCorrison J."/>
            <person name="Torralba M."/>
            <person name="Gillis M."/>
            <person name="Haft D.H."/>
            <person name="Methe B."/>
            <person name="Sutton G."/>
            <person name="Nelson K.E."/>
        </authorList>
    </citation>
    <scope>NUCLEOTIDE SEQUENCE [LARGE SCALE GENOMIC DNA]</scope>
    <source>
        <strain evidence="2 3">ATCC 33093</strain>
    </source>
</reference>
<evidence type="ECO:0000259" key="1">
    <source>
        <dbReference type="SMART" id="SM00471"/>
    </source>
</evidence>
<dbReference type="EMBL" id="JALU01000020">
    <property type="protein sequence ID" value="EUC52155.1"/>
    <property type="molecule type" value="Genomic_DNA"/>
</dbReference>
<proteinExistence type="predicted"/>
<dbReference type="SUPFAM" id="SSF109604">
    <property type="entry name" value="HD-domain/PDEase-like"/>
    <property type="match status" value="1"/>
</dbReference>
<dbReference type="CDD" id="cd00077">
    <property type="entry name" value="HDc"/>
    <property type="match status" value="1"/>
</dbReference>
<sequence>MAYSTDFIEPYMDVTAPNEEHDAAPCIPESMARLEAIYRDEMWLSCMAEIEAAEDERRYCKHDISHLMDVARIAYIYSLEEDLKLARDVIYAAALLHDIGRSAEYRSGVSHDEAGAIAAAEILSRSHFTENERAAIINSIRNHRGSNCVSEDSSNALQVIIKRADKQSRLCFACEASETCNWSEEKKNHSIEY</sequence>
<dbReference type="Proteomes" id="UP000022645">
    <property type="component" value="Unassembled WGS sequence"/>
</dbReference>
<dbReference type="RefSeq" id="WP_009644664.1">
    <property type="nucleotide sequence ID" value="NZ_JALU01000020.1"/>
</dbReference>
<dbReference type="SMART" id="SM00471">
    <property type="entry name" value="HDc"/>
    <property type="match status" value="1"/>
</dbReference>
<dbReference type="InterPro" id="IPR006674">
    <property type="entry name" value="HD_domain"/>
</dbReference>
<dbReference type="Pfam" id="PF01966">
    <property type="entry name" value="HD"/>
    <property type="match status" value="1"/>
</dbReference>
<gene>
    <name evidence="2" type="ORF">HMPREF0581_0274</name>
</gene>
<dbReference type="Gene3D" id="1.10.3210.10">
    <property type="entry name" value="Hypothetical protein af1432"/>
    <property type="match status" value="1"/>
</dbReference>
<comment type="caution">
    <text evidence="2">The sequence shown here is derived from an EMBL/GenBank/DDBJ whole genome shotgun (WGS) entry which is preliminary data.</text>
</comment>
<evidence type="ECO:0000313" key="2">
    <source>
        <dbReference type="EMBL" id="EUC52155.1"/>
    </source>
</evidence>
<dbReference type="InterPro" id="IPR006675">
    <property type="entry name" value="HDIG_dom"/>
</dbReference>
<dbReference type="InterPro" id="IPR003607">
    <property type="entry name" value="HD/PDEase_dom"/>
</dbReference>
<name>X8IQS0_9FIRM</name>